<evidence type="ECO:0000256" key="6">
    <source>
        <dbReference type="SAM" id="Phobius"/>
    </source>
</evidence>
<evidence type="ECO:0000256" key="3">
    <source>
        <dbReference type="ARBA" id="ARBA00022692"/>
    </source>
</evidence>
<dbReference type="AlphaFoldDB" id="A0A841RIZ3"/>
<gene>
    <name evidence="8" type="ORF">GGQ92_000614</name>
</gene>
<dbReference type="RefSeq" id="WP_184244436.1">
    <property type="nucleotide sequence ID" value="NZ_BAAACU010000022.1"/>
</dbReference>
<dbReference type="SMART" id="SM00849">
    <property type="entry name" value="Lactamase_B"/>
    <property type="match status" value="1"/>
</dbReference>
<keyword evidence="2" id="KW-1003">Cell membrane</keyword>
<keyword evidence="4 6" id="KW-1133">Transmembrane helix</keyword>
<dbReference type="Pfam" id="PF00753">
    <property type="entry name" value="Lactamase_B"/>
    <property type="match status" value="1"/>
</dbReference>
<feature type="domain" description="Metallo-beta-lactamase" evidence="7">
    <location>
        <begin position="502"/>
        <end position="704"/>
    </location>
</feature>
<dbReference type="InterPro" id="IPR001279">
    <property type="entry name" value="Metallo-B-lactamas"/>
</dbReference>
<dbReference type="InterPro" id="IPR035681">
    <property type="entry name" value="ComA-like_MBL"/>
</dbReference>
<dbReference type="Proteomes" id="UP000572212">
    <property type="component" value="Unassembled WGS sequence"/>
</dbReference>
<feature type="transmembrane region" description="Helical" evidence="6">
    <location>
        <begin position="6"/>
        <end position="36"/>
    </location>
</feature>
<dbReference type="CDD" id="cd07731">
    <property type="entry name" value="ComA-like_MBL-fold"/>
    <property type="match status" value="1"/>
</dbReference>
<dbReference type="Gene3D" id="3.60.15.10">
    <property type="entry name" value="Ribonuclease Z/Hydroxyacylglutathione hydrolase-like"/>
    <property type="match status" value="1"/>
</dbReference>
<protein>
    <submittedName>
        <fullName evidence="8">Competence protein ComEC</fullName>
    </submittedName>
</protein>
<sequence>MSGQWHWLVIVCSLAYVAKSTDFPLIFLPIILLIFLHKKFKPLFILFLVLLFCFFYLLIVPNKWELTWTEDIVTFRGNIVKPPKETNKTIQLVIQPENSPVRIEALHFKTEGTIPLQDIHPGMTCEFTGKLQEIQRATNPGQFDYKGYAQTDNIYGQIVLEPPYLHGCSGSNLFTNLYAIRHKMIERITLHSSEESNAWLLALLFGDRSAIPDDVTQLFQEWGLSHLLAISGLHVGLLAACFYFLCLYIFRLSYERTTMILICFFSLYPLLSGGAPSVWRSSLFYVIILIFSLSNKKWSFTDLLSVVFLLMIIVDPIIIEKIAFQFSFIVTFTILLSRNILKGLSIHWGSLVISLISMLAILPIQLYHFYQLQPLSVLVNFFVIPYFSIFVMPTLLVLVITMPFNPIHTFLDFLFIQVHERFLDVLFIVDELLLDPWVVGQFPLEYFLVYYCFFFLMMKAWDSGLLKKSFIYGLLLTLLVMIVSVTPFLKNEARITMLDIGQGDAIVVETSKREGVYLIDAGGTFSFLDNQPSNQVFKQVIDPYLKYRGITSIDGIFLTHEDTDHIGSVPFILDQYKVDTIYTHPYFDPDILRQFQAISPQTKFEFLITGESYGVKGFTFTVLHPGHDSKDRNENSLVLYANFGQIEGLLTGDIGVETEELIVNKLTPLQVDFIKVAHHGSNTSTGQYFLEKVNPNAAFISVGRNNRYGHPHDEVLERLEKNDIAVWRTDKHGAISIKINQGSGTITTYLPYDEVERVDEH</sequence>
<reference evidence="8 9" key="1">
    <citation type="submission" date="2020-08" db="EMBL/GenBank/DDBJ databases">
        <title>Genomic Encyclopedia of Type Strains, Phase IV (KMG-IV): sequencing the most valuable type-strain genomes for metagenomic binning, comparative biology and taxonomic classification.</title>
        <authorList>
            <person name="Goeker M."/>
        </authorList>
    </citation>
    <scope>NUCLEOTIDE SEQUENCE [LARGE SCALE GENOMIC DNA]</scope>
    <source>
        <strain evidence="8 9">DSM 11805</strain>
    </source>
</reference>
<evidence type="ECO:0000256" key="4">
    <source>
        <dbReference type="ARBA" id="ARBA00022989"/>
    </source>
</evidence>
<feature type="transmembrane region" description="Helical" evidence="6">
    <location>
        <begin position="227"/>
        <end position="250"/>
    </location>
</feature>
<evidence type="ECO:0000313" key="9">
    <source>
        <dbReference type="Proteomes" id="UP000572212"/>
    </source>
</evidence>
<keyword evidence="5 6" id="KW-0472">Membrane</keyword>
<evidence type="ECO:0000256" key="5">
    <source>
        <dbReference type="ARBA" id="ARBA00023136"/>
    </source>
</evidence>
<dbReference type="SUPFAM" id="SSF56281">
    <property type="entry name" value="Metallo-hydrolase/oxidoreductase"/>
    <property type="match status" value="1"/>
</dbReference>
<dbReference type="PANTHER" id="PTHR30619:SF1">
    <property type="entry name" value="RECOMBINATION PROTEIN 2"/>
    <property type="match status" value="1"/>
</dbReference>
<feature type="transmembrane region" description="Helical" evidence="6">
    <location>
        <begin position="257"/>
        <end position="278"/>
    </location>
</feature>
<dbReference type="InterPro" id="IPR004797">
    <property type="entry name" value="Competence_ComEC/Rec2"/>
</dbReference>
<feature type="transmembrane region" description="Helical" evidence="6">
    <location>
        <begin position="377"/>
        <end position="404"/>
    </location>
</feature>
<evidence type="ECO:0000313" key="8">
    <source>
        <dbReference type="EMBL" id="MBB6511847.1"/>
    </source>
</evidence>
<dbReference type="InterPro" id="IPR025405">
    <property type="entry name" value="DUF4131"/>
</dbReference>
<feature type="transmembrane region" description="Helical" evidence="6">
    <location>
        <begin position="470"/>
        <end position="489"/>
    </location>
</feature>
<keyword evidence="3 6" id="KW-0812">Transmembrane</keyword>
<dbReference type="Pfam" id="PF13567">
    <property type="entry name" value="DUF4131"/>
    <property type="match status" value="1"/>
</dbReference>
<dbReference type="InterPro" id="IPR036866">
    <property type="entry name" value="RibonucZ/Hydroxyglut_hydro"/>
</dbReference>
<organism evidence="8 9">
    <name type="scientific">Gracilibacillus halotolerans</name>
    <dbReference type="NCBI Taxonomy" id="74386"/>
    <lineage>
        <taxon>Bacteria</taxon>
        <taxon>Bacillati</taxon>
        <taxon>Bacillota</taxon>
        <taxon>Bacilli</taxon>
        <taxon>Bacillales</taxon>
        <taxon>Bacillaceae</taxon>
        <taxon>Gracilibacillus</taxon>
    </lineage>
</organism>
<dbReference type="Pfam" id="PF03772">
    <property type="entry name" value="Competence"/>
    <property type="match status" value="1"/>
</dbReference>
<feature type="transmembrane region" description="Helical" evidence="6">
    <location>
        <begin position="43"/>
        <end position="60"/>
    </location>
</feature>
<dbReference type="GO" id="GO:0030420">
    <property type="term" value="P:establishment of competence for transformation"/>
    <property type="evidence" value="ECO:0007669"/>
    <property type="project" value="InterPro"/>
</dbReference>
<accession>A0A841RIZ3</accession>
<evidence type="ECO:0000259" key="7">
    <source>
        <dbReference type="SMART" id="SM00849"/>
    </source>
</evidence>
<evidence type="ECO:0000256" key="1">
    <source>
        <dbReference type="ARBA" id="ARBA00004651"/>
    </source>
</evidence>
<dbReference type="EMBL" id="JACHON010000001">
    <property type="protein sequence ID" value="MBB6511847.1"/>
    <property type="molecule type" value="Genomic_DNA"/>
</dbReference>
<proteinExistence type="predicted"/>
<keyword evidence="9" id="KW-1185">Reference proteome</keyword>
<dbReference type="InterPro" id="IPR052159">
    <property type="entry name" value="Competence_DNA_uptake"/>
</dbReference>
<dbReference type="NCBIfam" id="TIGR00360">
    <property type="entry name" value="ComEC_N-term"/>
    <property type="match status" value="1"/>
</dbReference>
<comment type="subcellular location">
    <subcellularLocation>
        <location evidence="1">Cell membrane</location>
        <topology evidence="1">Multi-pass membrane protein</topology>
    </subcellularLocation>
</comment>
<comment type="caution">
    <text evidence="8">The sequence shown here is derived from an EMBL/GenBank/DDBJ whole genome shotgun (WGS) entry which is preliminary data.</text>
</comment>
<evidence type="ECO:0000256" key="2">
    <source>
        <dbReference type="ARBA" id="ARBA00022475"/>
    </source>
</evidence>
<dbReference type="InterPro" id="IPR004477">
    <property type="entry name" value="ComEC_N"/>
</dbReference>
<name>A0A841RIZ3_9BACI</name>
<dbReference type="GO" id="GO:0005886">
    <property type="term" value="C:plasma membrane"/>
    <property type="evidence" value="ECO:0007669"/>
    <property type="project" value="UniProtKB-SubCell"/>
</dbReference>
<dbReference type="NCBIfam" id="TIGR00361">
    <property type="entry name" value="ComEC_Rec2"/>
    <property type="match status" value="1"/>
</dbReference>
<feature type="transmembrane region" description="Helical" evidence="6">
    <location>
        <begin position="347"/>
        <end position="370"/>
    </location>
</feature>
<feature type="transmembrane region" description="Helical" evidence="6">
    <location>
        <begin position="437"/>
        <end position="458"/>
    </location>
</feature>
<dbReference type="PANTHER" id="PTHR30619">
    <property type="entry name" value="DNA INTERNALIZATION/COMPETENCE PROTEIN COMEC/REC2"/>
    <property type="match status" value="1"/>
</dbReference>